<feature type="binding site" evidence="15">
    <location>
        <position position="11"/>
    </location>
    <ligand>
        <name>ATP</name>
        <dbReference type="ChEBI" id="CHEBI:30616"/>
    </ligand>
</feature>
<feature type="binding site" description="in other chain" evidence="15">
    <location>
        <position position="222"/>
    </location>
    <ligand>
        <name>substrate</name>
        <note>ligand shared between dimeric partners</note>
    </ligand>
</feature>
<evidence type="ECO:0000259" key="16">
    <source>
        <dbReference type="Pfam" id="PF00365"/>
    </source>
</evidence>
<feature type="active site" description="Proton acceptor" evidence="15">
    <location>
        <position position="127"/>
    </location>
</feature>
<dbReference type="AlphaFoldDB" id="A0A6N7X2X1"/>
<evidence type="ECO:0000256" key="7">
    <source>
        <dbReference type="ARBA" id="ARBA00022679"/>
    </source>
</evidence>
<feature type="binding site" evidence="15">
    <location>
        <position position="103"/>
    </location>
    <ligand>
        <name>Mg(2+)</name>
        <dbReference type="ChEBI" id="CHEBI:18420"/>
        <note>catalytic</note>
    </ligand>
</feature>
<dbReference type="UniPathway" id="UPA00109">
    <property type="reaction ID" value="UER00182"/>
</dbReference>
<dbReference type="HAMAP" id="MF_00339">
    <property type="entry name" value="Phosphofructokinase_I_B1"/>
    <property type="match status" value="1"/>
</dbReference>
<evidence type="ECO:0000256" key="2">
    <source>
        <dbReference type="ARBA" id="ARBA00002659"/>
    </source>
</evidence>
<name>A0A6N7X2X1_9FIRM</name>
<feature type="binding site" evidence="15">
    <location>
        <position position="244"/>
    </location>
    <ligand>
        <name>substrate</name>
        <note>ligand shared between dimeric partners</note>
    </ligand>
</feature>
<evidence type="ECO:0000256" key="12">
    <source>
        <dbReference type="ARBA" id="ARBA00022842"/>
    </source>
</evidence>
<organism evidence="17 18">
    <name type="scientific">Mogibacterium kristiansenii</name>
    <dbReference type="NCBI Taxonomy" id="2606708"/>
    <lineage>
        <taxon>Bacteria</taxon>
        <taxon>Bacillati</taxon>
        <taxon>Bacillota</taxon>
        <taxon>Clostridia</taxon>
        <taxon>Peptostreptococcales</taxon>
        <taxon>Anaerovoracaceae</taxon>
        <taxon>Mogibacterium</taxon>
    </lineage>
</organism>
<evidence type="ECO:0000313" key="17">
    <source>
        <dbReference type="EMBL" id="MST69850.1"/>
    </source>
</evidence>
<dbReference type="GO" id="GO:0061621">
    <property type="term" value="P:canonical glycolysis"/>
    <property type="evidence" value="ECO:0007669"/>
    <property type="project" value="TreeGrafter"/>
</dbReference>
<keyword evidence="8 15" id="KW-0479">Metal-binding</keyword>
<evidence type="ECO:0000256" key="1">
    <source>
        <dbReference type="ARBA" id="ARBA00001946"/>
    </source>
</evidence>
<dbReference type="Gene3D" id="3.40.50.450">
    <property type="match status" value="1"/>
</dbReference>
<comment type="pathway">
    <text evidence="4 15">Carbohydrate degradation; glycolysis; D-glyceraldehyde 3-phosphate and glycerone phosphate from D-glucose: step 3/4.</text>
</comment>
<dbReference type="PANTHER" id="PTHR13697:SF4">
    <property type="entry name" value="ATP-DEPENDENT 6-PHOSPHOFRUCTOKINASE"/>
    <property type="match status" value="1"/>
</dbReference>
<dbReference type="InterPro" id="IPR035966">
    <property type="entry name" value="PKF_sf"/>
</dbReference>
<keyword evidence="12 15" id="KW-0460">Magnesium</keyword>
<comment type="caution">
    <text evidence="17">The sequence shown here is derived from an EMBL/GenBank/DDBJ whole genome shotgun (WGS) entry which is preliminary data.</text>
</comment>
<keyword evidence="6 15" id="KW-0021">Allosteric enzyme</keyword>
<comment type="similarity">
    <text evidence="15">Belongs to the phosphofructokinase type A (PFKA) family. ATP-dependent PFK group I subfamily. Prokaryotic clade 'B1' sub-subfamily.</text>
</comment>
<dbReference type="PANTHER" id="PTHR13697">
    <property type="entry name" value="PHOSPHOFRUCTOKINASE"/>
    <property type="match status" value="1"/>
</dbReference>
<dbReference type="GO" id="GO:0016208">
    <property type="term" value="F:AMP binding"/>
    <property type="evidence" value="ECO:0007669"/>
    <property type="project" value="TreeGrafter"/>
</dbReference>
<evidence type="ECO:0000256" key="11">
    <source>
        <dbReference type="ARBA" id="ARBA00022840"/>
    </source>
</evidence>
<evidence type="ECO:0000256" key="5">
    <source>
        <dbReference type="ARBA" id="ARBA00022490"/>
    </source>
</evidence>
<dbReference type="PIRSF" id="PIRSF000532">
    <property type="entry name" value="ATP_PFK_prok"/>
    <property type="match status" value="1"/>
</dbReference>
<dbReference type="EC" id="2.7.1.11" evidence="15"/>
<gene>
    <name evidence="15 17" type="primary">pfkA</name>
    <name evidence="17" type="ORF">FYJ65_00600</name>
</gene>
<feature type="binding site" evidence="15">
    <location>
        <begin position="21"/>
        <end position="25"/>
    </location>
    <ligand>
        <name>ADP</name>
        <dbReference type="ChEBI" id="CHEBI:456216"/>
        <note>allosteric activator; ligand shared between dimeric partners</note>
    </ligand>
</feature>
<comment type="caution">
    <text evidence="15">Lacks conserved residue(s) required for the propagation of feature annotation.</text>
</comment>
<protein>
    <recommendedName>
        <fullName evidence="15">ATP-dependent 6-phosphofructokinase</fullName>
        <shortName evidence="15">ATP-PFK</shortName>
        <shortName evidence="15">Phosphofructokinase</shortName>
        <ecNumber evidence="15">2.7.1.11</ecNumber>
    </recommendedName>
    <alternativeName>
        <fullName evidence="15">Phosphohexokinase</fullName>
    </alternativeName>
</protein>
<reference evidence="17 18" key="1">
    <citation type="submission" date="2019-08" db="EMBL/GenBank/DDBJ databases">
        <title>In-depth cultivation of the pig gut microbiome towards novel bacterial diversity and tailored functional studies.</title>
        <authorList>
            <person name="Wylensek D."/>
            <person name="Hitch T.C.A."/>
            <person name="Clavel T."/>
        </authorList>
    </citation>
    <scope>NUCLEOTIDE SEQUENCE [LARGE SCALE GENOMIC DNA]</scope>
    <source>
        <strain evidence="17 18">WCA-MUC-591-APC-4B</strain>
    </source>
</reference>
<dbReference type="PRINTS" id="PR00476">
    <property type="entry name" value="PHFRCTKINASE"/>
</dbReference>
<evidence type="ECO:0000256" key="6">
    <source>
        <dbReference type="ARBA" id="ARBA00022533"/>
    </source>
</evidence>
<comment type="cofactor">
    <cofactor evidence="1 15">
        <name>Mg(2+)</name>
        <dbReference type="ChEBI" id="CHEBI:18420"/>
    </cofactor>
</comment>
<feature type="binding site" evidence="15">
    <location>
        <position position="162"/>
    </location>
    <ligand>
        <name>substrate</name>
        <note>ligand shared between dimeric partners</note>
    </ligand>
</feature>
<comment type="function">
    <text evidence="2 15">Catalyzes the phosphorylation of D-fructose 6-phosphate to fructose 1,6-bisphosphate by ATP, the first committing step of glycolysis.</text>
</comment>
<evidence type="ECO:0000256" key="10">
    <source>
        <dbReference type="ARBA" id="ARBA00022777"/>
    </source>
</evidence>
<evidence type="ECO:0000256" key="13">
    <source>
        <dbReference type="ARBA" id="ARBA00023152"/>
    </source>
</evidence>
<dbReference type="GO" id="GO:0005524">
    <property type="term" value="F:ATP binding"/>
    <property type="evidence" value="ECO:0007669"/>
    <property type="project" value="UniProtKB-UniRule"/>
</dbReference>
<keyword evidence="10 15" id="KW-0418">Kinase</keyword>
<dbReference type="RefSeq" id="WP_154553408.1">
    <property type="nucleotide sequence ID" value="NZ_JAQXUZ010000004.1"/>
</dbReference>
<feature type="binding site" evidence="15">
    <location>
        <begin position="72"/>
        <end position="73"/>
    </location>
    <ligand>
        <name>ATP</name>
        <dbReference type="ChEBI" id="CHEBI:30616"/>
    </ligand>
</feature>
<dbReference type="GO" id="GO:0070095">
    <property type="term" value="F:fructose-6-phosphate binding"/>
    <property type="evidence" value="ECO:0007669"/>
    <property type="project" value="TreeGrafter"/>
</dbReference>
<evidence type="ECO:0000256" key="8">
    <source>
        <dbReference type="ARBA" id="ARBA00022723"/>
    </source>
</evidence>
<feature type="binding site" description="in other chain" evidence="15">
    <location>
        <begin position="169"/>
        <end position="171"/>
    </location>
    <ligand>
        <name>substrate</name>
        <note>ligand shared between dimeric partners</note>
    </ligand>
</feature>
<dbReference type="GO" id="GO:0042802">
    <property type="term" value="F:identical protein binding"/>
    <property type="evidence" value="ECO:0007669"/>
    <property type="project" value="TreeGrafter"/>
</dbReference>
<dbReference type="InterPro" id="IPR022953">
    <property type="entry name" value="ATP_PFK"/>
</dbReference>
<comment type="subunit">
    <text evidence="15">Homotetramer.</text>
</comment>
<dbReference type="EMBL" id="VUNA01000001">
    <property type="protein sequence ID" value="MST69850.1"/>
    <property type="molecule type" value="Genomic_DNA"/>
</dbReference>
<dbReference type="GO" id="GO:0006002">
    <property type="term" value="P:fructose 6-phosphate metabolic process"/>
    <property type="evidence" value="ECO:0007669"/>
    <property type="project" value="UniProtKB-UniRule"/>
</dbReference>
<dbReference type="InterPro" id="IPR000023">
    <property type="entry name" value="Phosphofructokinase_dom"/>
</dbReference>
<evidence type="ECO:0000256" key="15">
    <source>
        <dbReference type="HAMAP-Rule" id="MF_00339"/>
    </source>
</evidence>
<dbReference type="Pfam" id="PF00365">
    <property type="entry name" value="PFK"/>
    <property type="match status" value="1"/>
</dbReference>
<dbReference type="SUPFAM" id="SSF53784">
    <property type="entry name" value="Phosphofructokinase"/>
    <property type="match status" value="1"/>
</dbReference>
<keyword evidence="9 15" id="KW-0547">Nucleotide-binding</keyword>
<feature type="binding site" description="in other chain" evidence="15">
    <location>
        <begin position="125"/>
        <end position="127"/>
    </location>
    <ligand>
        <name>substrate</name>
        <note>ligand shared between dimeric partners</note>
    </ligand>
</feature>
<dbReference type="NCBIfam" id="NF002872">
    <property type="entry name" value="PRK03202.1"/>
    <property type="match status" value="1"/>
</dbReference>
<keyword evidence="5 15" id="KW-0963">Cytoplasm</keyword>
<evidence type="ECO:0000313" key="18">
    <source>
        <dbReference type="Proteomes" id="UP000469424"/>
    </source>
</evidence>
<dbReference type="Gene3D" id="3.40.50.460">
    <property type="entry name" value="Phosphofructokinase domain"/>
    <property type="match status" value="1"/>
</dbReference>
<dbReference type="GO" id="GO:0048029">
    <property type="term" value="F:monosaccharide binding"/>
    <property type="evidence" value="ECO:0007669"/>
    <property type="project" value="TreeGrafter"/>
</dbReference>
<keyword evidence="18" id="KW-1185">Reference proteome</keyword>
<dbReference type="GO" id="GO:0046872">
    <property type="term" value="F:metal ion binding"/>
    <property type="evidence" value="ECO:0007669"/>
    <property type="project" value="UniProtKB-KW"/>
</dbReference>
<feature type="binding site" description="in other chain" evidence="15">
    <location>
        <position position="154"/>
    </location>
    <ligand>
        <name>ADP</name>
        <dbReference type="ChEBI" id="CHEBI:456216"/>
        <note>allosteric activator; ligand shared between dimeric partners</note>
    </ligand>
</feature>
<evidence type="ECO:0000256" key="3">
    <source>
        <dbReference type="ARBA" id="ARBA00004496"/>
    </source>
</evidence>
<evidence type="ECO:0000256" key="14">
    <source>
        <dbReference type="ARBA" id="ARBA00048070"/>
    </source>
</evidence>
<accession>A0A6N7X2X1</accession>
<comment type="activity regulation">
    <text evidence="15">Allosterically activated by ADP and other diphosphonucleosides, and allosterically inhibited by phosphoenolpyruvate.</text>
</comment>
<feature type="binding site" description="in other chain" evidence="15">
    <location>
        <begin position="213"/>
        <end position="215"/>
    </location>
    <ligand>
        <name>ADP</name>
        <dbReference type="ChEBI" id="CHEBI:456216"/>
        <note>allosteric activator; ligand shared between dimeric partners</note>
    </ligand>
</feature>
<dbReference type="FunFam" id="3.40.50.450:FF:000001">
    <property type="entry name" value="ATP-dependent 6-phosphofructokinase"/>
    <property type="match status" value="1"/>
</dbReference>
<comment type="subcellular location">
    <subcellularLocation>
        <location evidence="3 15">Cytoplasm</location>
    </subcellularLocation>
</comment>
<evidence type="ECO:0000256" key="9">
    <source>
        <dbReference type="ARBA" id="ARBA00022741"/>
    </source>
</evidence>
<feature type="binding site" description="in other chain" evidence="15">
    <location>
        <begin position="250"/>
        <end position="253"/>
    </location>
    <ligand>
        <name>substrate</name>
        <note>ligand shared between dimeric partners</note>
    </ligand>
</feature>
<dbReference type="GO" id="GO:0030388">
    <property type="term" value="P:fructose 1,6-bisphosphate metabolic process"/>
    <property type="evidence" value="ECO:0007669"/>
    <property type="project" value="TreeGrafter"/>
</dbReference>
<feature type="domain" description="Phosphofructokinase" evidence="16">
    <location>
        <begin position="3"/>
        <end position="276"/>
    </location>
</feature>
<dbReference type="Proteomes" id="UP000469424">
    <property type="component" value="Unassembled WGS sequence"/>
</dbReference>
<dbReference type="FunFam" id="3.40.50.460:FF:000002">
    <property type="entry name" value="ATP-dependent 6-phosphofructokinase"/>
    <property type="match status" value="1"/>
</dbReference>
<keyword evidence="13 15" id="KW-0324">Glycolysis</keyword>
<proteinExistence type="inferred from homology"/>
<feature type="binding site" evidence="15">
    <location>
        <begin position="102"/>
        <end position="105"/>
    </location>
    <ligand>
        <name>ATP</name>
        <dbReference type="ChEBI" id="CHEBI:30616"/>
    </ligand>
</feature>
<sequence length="320" mass="34491">MMKIGVLTSGGDSPGMNAAVRAVVRFGIARGMKVYGIYRGYEGLIDGELEELDRRAVGDILQRGGTMLKTARSERFMTEAGRRKAVTTIETFGLDAIVVIGGNGSFAGALELSRLGVNVMCIPGTIDNDLGYTESTIGFDTAVNTVLDAITRIRDTSSSHERTTVVEVMGRHCGDIALYAGIAGGAEAVLLPEVDRDVNSVCRKIIEGCNQGKQHSIIIKAEGYPMDSQELVKEISERTGRSVRLVVLSYLQRGGSPTLQDRMLATRCGDKAIELLDAGLTNKAIGLVDGKVLGFNLKEALAETQEFDRHLYECVDVLSR</sequence>
<dbReference type="GO" id="GO:0005945">
    <property type="term" value="C:6-phosphofructokinase complex"/>
    <property type="evidence" value="ECO:0007669"/>
    <property type="project" value="TreeGrafter"/>
</dbReference>
<keyword evidence="7 15" id="KW-0808">Transferase</keyword>
<keyword evidence="11 15" id="KW-0067">ATP-binding</keyword>
<comment type="catalytic activity">
    <reaction evidence="14 15">
        <text>beta-D-fructose 6-phosphate + ATP = beta-D-fructose 1,6-bisphosphate + ADP + H(+)</text>
        <dbReference type="Rhea" id="RHEA:16109"/>
        <dbReference type="ChEBI" id="CHEBI:15378"/>
        <dbReference type="ChEBI" id="CHEBI:30616"/>
        <dbReference type="ChEBI" id="CHEBI:32966"/>
        <dbReference type="ChEBI" id="CHEBI:57634"/>
        <dbReference type="ChEBI" id="CHEBI:456216"/>
        <dbReference type="EC" id="2.7.1.11"/>
    </reaction>
</comment>
<evidence type="ECO:0000256" key="4">
    <source>
        <dbReference type="ARBA" id="ARBA00004679"/>
    </source>
</evidence>
<dbReference type="GO" id="GO:0003872">
    <property type="term" value="F:6-phosphofructokinase activity"/>
    <property type="evidence" value="ECO:0007669"/>
    <property type="project" value="UniProtKB-UniRule"/>
</dbReference>
<dbReference type="InterPro" id="IPR012828">
    <property type="entry name" value="PFKA_ATP_prok"/>
</dbReference>
<dbReference type="NCBIfam" id="TIGR02482">
    <property type="entry name" value="PFKA_ATP"/>
    <property type="match status" value="1"/>
</dbReference>
<dbReference type="InterPro" id="IPR012003">
    <property type="entry name" value="ATP_PFK_prok-type"/>
</dbReference>
<feature type="binding site" description="in other chain" evidence="15">
    <location>
        <begin position="185"/>
        <end position="187"/>
    </location>
    <ligand>
        <name>ADP</name>
        <dbReference type="ChEBI" id="CHEBI:456216"/>
        <note>allosteric activator; ligand shared between dimeric partners</note>
    </ligand>
</feature>